<dbReference type="InterPro" id="IPR045944">
    <property type="entry name" value="DUF6364"/>
</dbReference>
<gene>
    <name evidence="1" type="ORF">KTO63_02555</name>
</gene>
<sequence length="83" mass="9619">MKAKLTLSIDSTLIDNIKKKARLDKSINISKMVEEFLMNEFGSPKKDDKASVVKSLRGILKGVDDRIDWKDEKYERIVKKHLK</sequence>
<accession>A0A9E2W3A0</accession>
<keyword evidence="2" id="KW-1185">Reference proteome</keyword>
<evidence type="ECO:0000313" key="1">
    <source>
        <dbReference type="EMBL" id="MBV4356013.1"/>
    </source>
</evidence>
<dbReference type="RefSeq" id="WP_217789554.1">
    <property type="nucleotide sequence ID" value="NZ_JAHSPG010000001.1"/>
</dbReference>
<dbReference type="EMBL" id="JAHSPG010000001">
    <property type="protein sequence ID" value="MBV4356013.1"/>
    <property type="molecule type" value="Genomic_DNA"/>
</dbReference>
<dbReference type="Pfam" id="PF19891">
    <property type="entry name" value="DUF6364"/>
    <property type="match status" value="1"/>
</dbReference>
<proteinExistence type="predicted"/>
<reference evidence="1" key="1">
    <citation type="submission" date="2021-06" db="EMBL/GenBank/DDBJ databases">
        <authorList>
            <person name="Huq M.A."/>
        </authorList>
    </citation>
    <scope>NUCLEOTIDE SEQUENCE</scope>
    <source>
        <strain evidence="1">MAH-26</strain>
    </source>
</reference>
<comment type="caution">
    <text evidence="1">The sequence shown here is derived from an EMBL/GenBank/DDBJ whole genome shotgun (WGS) entry which is preliminary data.</text>
</comment>
<protein>
    <submittedName>
        <fullName evidence="1">Uncharacterized protein</fullName>
    </submittedName>
</protein>
<name>A0A9E2W3A0_9BACT</name>
<evidence type="ECO:0000313" key="2">
    <source>
        <dbReference type="Proteomes" id="UP000812270"/>
    </source>
</evidence>
<organism evidence="1 2">
    <name type="scientific">Pinibacter aurantiacus</name>
    <dbReference type="NCBI Taxonomy" id="2851599"/>
    <lineage>
        <taxon>Bacteria</taxon>
        <taxon>Pseudomonadati</taxon>
        <taxon>Bacteroidota</taxon>
        <taxon>Chitinophagia</taxon>
        <taxon>Chitinophagales</taxon>
        <taxon>Chitinophagaceae</taxon>
        <taxon>Pinibacter</taxon>
    </lineage>
</organism>
<dbReference type="Proteomes" id="UP000812270">
    <property type="component" value="Unassembled WGS sequence"/>
</dbReference>
<dbReference type="AlphaFoldDB" id="A0A9E2W3A0"/>